<keyword evidence="1" id="KW-1185">Reference proteome</keyword>
<accession>A0AA85K391</accession>
<dbReference type="WBParaSite" id="TREG1_58830.1">
    <property type="protein sequence ID" value="TREG1_58830.1"/>
    <property type="gene ID" value="TREG1_58830"/>
</dbReference>
<evidence type="ECO:0000313" key="2">
    <source>
        <dbReference type="WBParaSite" id="TREG1_58830.1"/>
    </source>
</evidence>
<reference evidence="2" key="2">
    <citation type="submission" date="2023-11" db="UniProtKB">
        <authorList>
            <consortium name="WormBaseParasite"/>
        </authorList>
    </citation>
    <scope>IDENTIFICATION</scope>
</reference>
<evidence type="ECO:0000313" key="1">
    <source>
        <dbReference type="Proteomes" id="UP000050795"/>
    </source>
</evidence>
<name>A0AA85K391_TRIRE</name>
<dbReference type="Proteomes" id="UP000050795">
    <property type="component" value="Unassembled WGS sequence"/>
</dbReference>
<organism evidence="1 2">
    <name type="scientific">Trichobilharzia regenti</name>
    <name type="common">Nasal bird schistosome</name>
    <dbReference type="NCBI Taxonomy" id="157069"/>
    <lineage>
        <taxon>Eukaryota</taxon>
        <taxon>Metazoa</taxon>
        <taxon>Spiralia</taxon>
        <taxon>Lophotrochozoa</taxon>
        <taxon>Platyhelminthes</taxon>
        <taxon>Trematoda</taxon>
        <taxon>Digenea</taxon>
        <taxon>Strigeidida</taxon>
        <taxon>Schistosomatoidea</taxon>
        <taxon>Schistosomatidae</taxon>
        <taxon>Trichobilharzia</taxon>
    </lineage>
</organism>
<protein>
    <submittedName>
        <fullName evidence="2">Uncharacterized protein</fullName>
    </submittedName>
</protein>
<proteinExistence type="predicted"/>
<dbReference type="AlphaFoldDB" id="A0AA85K391"/>
<reference evidence="1" key="1">
    <citation type="submission" date="2022-06" db="EMBL/GenBank/DDBJ databases">
        <authorList>
            <person name="Berger JAMES D."/>
            <person name="Berger JAMES D."/>
        </authorList>
    </citation>
    <scope>NUCLEOTIDE SEQUENCE [LARGE SCALE GENOMIC DNA]</scope>
</reference>
<sequence length="105" mass="11750">MGPRGDPIATQSICLHSSLLNRKWTFIIHFKRRSFIKDIGLPISMFRLLNSSHTKSTVSISVTFANKEDTSNDIMNLLSTFKSSILSTNPKVSFTLCFTNSSYTG</sequence>